<evidence type="ECO:0000313" key="2">
    <source>
        <dbReference type="EMBL" id="SFF93974.1"/>
    </source>
</evidence>
<keyword evidence="1" id="KW-1133">Transmembrane helix</keyword>
<accession>A0A1I2MR53</accession>
<dbReference type="Proteomes" id="UP000199645">
    <property type="component" value="Unassembled WGS sequence"/>
</dbReference>
<reference evidence="2 3" key="1">
    <citation type="submission" date="2016-10" db="EMBL/GenBank/DDBJ databases">
        <authorList>
            <person name="de Groot N.N."/>
        </authorList>
    </citation>
    <scope>NUCLEOTIDE SEQUENCE [LARGE SCALE GENOMIC DNA]</scope>
    <source>
        <strain evidence="2 3">DSM 43019</strain>
    </source>
</reference>
<keyword evidence="1" id="KW-0812">Transmembrane</keyword>
<evidence type="ECO:0000313" key="3">
    <source>
        <dbReference type="Proteomes" id="UP000199645"/>
    </source>
</evidence>
<keyword evidence="1" id="KW-0472">Membrane</keyword>
<name>A0A1I2MR53_9ACTN</name>
<proteinExistence type="predicted"/>
<sequence>MPEILKTTDFDLPVTDEFLHRVQRGVRRRRMFRVAAAGLAVLAVTSAVAVTQLRPAPGSVPAASAAVPDVDRFLISYIPTGVRIDEQGSSSTLIIRSDGTDAGTPSGPQDLNVAVSMRRFEQANGGSYMWITVFRPSTPPSQPVSATTFNGLLNRHLTGAIIVENFDVPAGKARLTRTSTADNAGYGIVIAGTDRTVITIEANLRVPADVLKAVATGLTPA</sequence>
<organism evidence="2 3">
    <name type="scientific">Actinoplanes philippinensis</name>
    <dbReference type="NCBI Taxonomy" id="35752"/>
    <lineage>
        <taxon>Bacteria</taxon>
        <taxon>Bacillati</taxon>
        <taxon>Actinomycetota</taxon>
        <taxon>Actinomycetes</taxon>
        <taxon>Micromonosporales</taxon>
        <taxon>Micromonosporaceae</taxon>
        <taxon>Actinoplanes</taxon>
    </lineage>
</organism>
<gene>
    <name evidence="2" type="ORF">SAMN05421541_1332</name>
</gene>
<dbReference type="STRING" id="35752.SAMN05421541_1332"/>
<feature type="transmembrane region" description="Helical" evidence="1">
    <location>
        <begin position="31"/>
        <end position="50"/>
    </location>
</feature>
<dbReference type="EMBL" id="FONV01000033">
    <property type="protein sequence ID" value="SFF93974.1"/>
    <property type="molecule type" value="Genomic_DNA"/>
</dbReference>
<dbReference type="AlphaFoldDB" id="A0A1I2MR53"/>
<protein>
    <submittedName>
        <fullName evidence="2">Uncharacterized protein</fullName>
    </submittedName>
</protein>
<keyword evidence="3" id="KW-1185">Reference proteome</keyword>
<evidence type="ECO:0000256" key="1">
    <source>
        <dbReference type="SAM" id="Phobius"/>
    </source>
</evidence>